<reference evidence="3" key="1">
    <citation type="submission" date="2018-03" db="EMBL/GenBank/DDBJ databases">
        <title>Lachnoclostridium SNUG30370 gen.nov., sp.nov., isolated from human faeces.</title>
        <authorList>
            <person name="Seo B."/>
            <person name="Jeon K."/>
            <person name="Ko G."/>
        </authorList>
    </citation>
    <scope>NUCLEOTIDE SEQUENCE [LARGE SCALE GENOMIC DNA]</scope>
    <source>
        <strain evidence="3">SNUG30370</strain>
    </source>
</reference>
<gene>
    <name evidence="2" type="ORF">C7U55_05320</name>
</gene>
<comment type="caution">
    <text evidence="2">The sequence shown here is derived from an EMBL/GenBank/DDBJ whole genome shotgun (WGS) entry which is preliminary data.</text>
</comment>
<sequence length="901" mass="100487">MKQSKNINMTLKATLSVATAITATTSLPAGIIQQVQALANTNNPITVPQATTEPTRKTELANELKQKDAELLSAFTALKGAMDTKKLAETSVINAEKDVKDNNDIISTAKKEIDDILEYEYTPREKEMNAAKASFDMLNGQKTDLIESIKQNQEIEKEQNKALTEAKTNKENLENDYKLAIGNIDSVKQAKQASENNVISFNRKIEELDTQIAAKNADLNNVIKTLANEDYTTWNKDKYNEEISKANERIKQRKTDLETSQKELDLKKTERDGYQEELEKLEAIESKSEEEQSRMEILKLKISNLDSSINLLQNEIDGFNSDITMCQANINTANQEIAKLKEIESITAEINSNTTQKTQFQQVRDSQQEKVENYTEIINSYNKTIDDYKVALATYNDALDAHESTLSSISDAQSQLNELEPKIEVAEKVSNEKNTRFSNIETAISQWNDIKAKYSNNSNSLKIVVQNSTPFGPFDGDTTLTDLIETVNNYIAAQENVSVLNQNLQNANDALAIAINNLSNAQKNYDDALVAYNNAKDNYDLFVQTHGNITEETITTIETSKYTGKEINPAVVVKDSFGNTVDASEYSVTYSSNTEPGTATVTVTMDGVNYVGQFVKTFKIYGYITEDTISTIESSKYTGNSIVPDITVKDNQGNIIDKSEYTVSYENNKEPGIAAVKVTMNGVKYDGTFTKNFRIYGYISEDTINIIEASKYTGKEIKPSVVVKDNLGDIVDSSEYTVTYKDNKEPGTATVKIKMNGNNYDGEFTKTFKIYGYVTDNTVSTIESSKYTGKEVKPDVIVKDNLGNIIDKSEYTVTYENNIEPGIATVKVVMNGEKYDGEFTKKFEIIKDPVPVKKDTTTPTVTNSSKETTVKTSDEAPIVGFSLMAMLSSAMYFFTKKKKED</sequence>
<dbReference type="AlphaFoldDB" id="A0A2T3G0N7"/>
<keyword evidence="1" id="KW-0175">Coiled coil</keyword>
<name>A0A2T3G0N7_9FIRM</name>
<feature type="coiled-coil region" evidence="1">
    <location>
        <begin position="146"/>
        <end position="384"/>
    </location>
</feature>
<dbReference type="Proteomes" id="UP000241201">
    <property type="component" value="Unassembled WGS sequence"/>
</dbReference>
<evidence type="ECO:0000313" key="2">
    <source>
        <dbReference type="EMBL" id="PST41063.1"/>
    </source>
</evidence>
<dbReference type="EMBL" id="PYLP01000004">
    <property type="protein sequence ID" value="PST41063.1"/>
    <property type="molecule type" value="Genomic_DNA"/>
</dbReference>
<feature type="coiled-coil region" evidence="1">
    <location>
        <begin position="490"/>
        <end position="538"/>
    </location>
</feature>
<dbReference type="Gene3D" id="1.10.287.1490">
    <property type="match status" value="1"/>
</dbReference>
<evidence type="ECO:0000256" key="1">
    <source>
        <dbReference type="SAM" id="Coils"/>
    </source>
</evidence>
<organism evidence="2 3">
    <name type="scientific">Faecalibacillus faecis</name>
    <dbReference type="NCBI Taxonomy" id="1982628"/>
    <lineage>
        <taxon>Bacteria</taxon>
        <taxon>Bacillati</taxon>
        <taxon>Bacillota</taxon>
        <taxon>Erysipelotrichia</taxon>
        <taxon>Erysipelotrichales</taxon>
        <taxon>Coprobacillaceae</taxon>
        <taxon>Faecalibacillus</taxon>
    </lineage>
</organism>
<evidence type="ECO:0000313" key="3">
    <source>
        <dbReference type="Proteomes" id="UP000241201"/>
    </source>
</evidence>
<proteinExistence type="predicted"/>
<protein>
    <submittedName>
        <fullName evidence="2">Uncharacterized protein</fullName>
    </submittedName>
</protein>
<dbReference type="GeneID" id="77470512"/>
<accession>A0A2T3G0N7</accession>
<dbReference type="RefSeq" id="WP_106987673.1">
    <property type="nucleotide sequence ID" value="NZ_PYLP01000004.1"/>
</dbReference>
<keyword evidence="3" id="KW-1185">Reference proteome</keyword>